<evidence type="ECO:0000256" key="7">
    <source>
        <dbReference type="ARBA" id="ARBA00023128"/>
    </source>
</evidence>
<proteinExistence type="inferred from homology"/>
<feature type="domain" description="Deacetylase sirtuin-type" evidence="14">
    <location>
        <begin position="13"/>
        <end position="273"/>
    </location>
</feature>
<dbReference type="GO" id="GO:0008270">
    <property type="term" value="F:zinc ion binding"/>
    <property type="evidence" value="ECO:0007669"/>
    <property type="project" value="UniProtKB-UniRule"/>
</dbReference>
<dbReference type="InterPro" id="IPR026591">
    <property type="entry name" value="Sirtuin_cat_small_dom_sf"/>
</dbReference>
<dbReference type="PANTHER" id="PTHR11085">
    <property type="entry name" value="NAD-DEPENDENT PROTEIN DEACYLASE SIRTUIN-5, MITOCHONDRIAL-RELATED"/>
    <property type="match status" value="1"/>
</dbReference>
<feature type="binding site" evidence="11 12">
    <location>
        <position position="151"/>
    </location>
    <ligand>
        <name>Zn(2+)</name>
        <dbReference type="ChEBI" id="CHEBI:29105"/>
    </ligand>
</feature>
<accession>S8G4W0</accession>
<keyword evidence="16" id="KW-1185">Reference proteome</keyword>
<dbReference type="PIRSF" id="PIRSF037938">
    <property type="entry name" value="SIR2_euk"/>
    <property type="match status" value="1"/>
</dbReference>
<dbReference type="CDD" id="cd01408">
    <property type="entry name" value="SIRT1"/>
    <property type="match status" value="1"/>
</dbReference>
<feature type="active site" description="Proton acceptor" evidence="9 12">
    <location>
        <position position="143"/>
    </location>
</feature>
<protein>
    <recommendedName>
        <fullName evidence="8">NAD-dependent protein deacetylase</fullName>
        <ecNumber evidence="8">2.3.1.286</ecNumber>
    </recommendedName>
</protein>
<evidence type="ECO:0000256" key="8">
    <source>
        <dbReference type="PIRNR" id="PIRNR037938"/>
    </source>
</evidence>
<feature type="binding site" evidence="11 12">
    <location>
        <position position="154"/>
    </location>
    <ligand>
        <name>Zn(2+)</name>
        <dbReference type="ChEBI" id="CHEBI:29105"/>
    </ligand>
</feature>
<dbReference type="AlphaFoldDB" id="S8G4W0"/>
<dbReference type="Proteomes" id="UP000015241">
    <property type="component" value="Unassembled WGS sequence"/>
</dbReference>
<feature type="region of interest" description="Disordered" evidence="13">
    <location>
        <begin position="287"/>
        <end position="315"/>
    </location>
</feature>
<evidence type="ECO:0000313" key="16">
    <source>
        <dbReference type="Proteomes" id="UP000015241"/>
    </source>
</evidence>
<dbReference type="PANTHER" id="PTHR11085:SF6">
    <property type="entry name" value="NAD-DEPENDENT PROTEIN DEACETYLASE SIRTUIN-2"/>
    <property type="match status" value="1"/>
</dbReference>
<dbReference type="HOGENOM" id="CLU_023643_0_0_1"/>
<feature type="binding site" evidence="10">
    <location>
        <position position="259"/>
    </location>
    <ligand>
        <name>NAD(+)</name>
        <dbReference type="ChEBI" id="CHEBI:57540"/>
    </ligand>
</feature>
<dbReference type="Gene3D" id="3.30.1600.10">
    <property type="entry name" value="SIR2/SIRT2 'Small Domain"/>
    <property type="match status" value="1"/>
</dbReference>
<evidence type="ECO:0000259" key="14">
    <source>
        <dbReference type="PROSITE" id="PS50305"/>
    </source>
</evidence>
<evidence type="ECO:0000256" key="1">
    <source>
        <dbReference type="ARBA" id="ARBA00004173"/>
    </source>
</evidence>
<comment type="subcellular location">
    <subcellularLocation>
        <location evidence="1">Mitochondrion</location>
    </subcellularLocation>
</comment>
<dbReference type="InParanoid" id="S8G4W0"/>
<feature type="binding site" evidence="10">
    <location>
        <begin position="123"/>
        <end position="126"/>
    </location>
    <ligand>
        <name>NAD(+)</name>
        <dbReference type="ChEBI" id="CHEBI:57540"/>
    </ligand>
</feature>
<feature type="binding site" evidence="11 12">
    <location>
        <position position="175"/>
    </location>
    <ligand>
        <name>Zn(2+)</name>
        <dbReference type="ChEBI" id="CHEBI:29105"/>
    </ligand>
</feature>
<evidence type="ECO:0000256" key="10">
    <source>
        <dbReference type="PIRSR" id="PIRSR037938-2"/>
    </source>
</evidence>
<feature type="binding site" evidence="11 12">
    <location>
        <position position="178"/>
    </location>
    <ligand>
        <name>Zn(2+)</name>
        <dbReference type="ChEBI" id="CHEBI:29105"/>
    </ligand>
</feature>
<keyword evidence="4 8" id="KW-0479">Metal-binding</keyword>
<comment type="catalytic activity">
    <reaction evidence="8">
        <text>N(6)-acetyl-L-lysyl-[protein] + NAD(+) + H2O = 2''-O-acetyl-ADP-D-ribose + nicotinamide + L-lysyl-[protein]</text>
        <dbReference type="Rhea" id="RHEA:43636"/>
        <dbReference type="Rhea" id="RHEA-COMP:9752"/>
        <dbReference type="Rhea" id="RHEA-COMP:10731"/>
        <dbReference type="ChEBI" id="CHEBI:15377"/>
        <dbReference type="ChEBI" id="CHEBI:17154"/>
        <dbReference type="ChEBI" id="CHEBI:29969"/>
        <dbReference type="ChEBI" id="CHEBI:57540"/>
        <dbReference type="ChEBI" id="CHEBI:61930"/>
        <dbReference type="ChEBI" id="CHEBI:83767"/>
        <dbReference type="EC" id="2.3.1.286"/>
    </reaction>
</comment>
<evidence type="ECO:0000256" key="4">
    <source>
        <dbReference type="ARBA" id="ARBA00022723"/>
    </source>
</evidence>
<organism evidence="15 16">
    <name type="scientific">Fomitopsis schrenkii</name>
    <name type="common">Brown rot fungus</name>
    <dbReference type="NCBI Taxonomy" id="2126942"/>
    <lineage>
        <taxon>Eukaryota</taxon>
        <taxon>Fungi</taxon>
        <taxon>Dikarya</taxon>
        <taxon>Basidiomycota</taxon>
        <taxon>Agaricomycotina</taxon>
        <taxon>Agaricomycetes</taxon>
        <taxon>Polyporales</taxon>
        <taxon>Fomitopsis</taxon>
    </lineage>
</organism>
<dbReference type="SUPFAM" id="SSF52467">
    <property type="entry name" value="DHS-like NAD/FAD-binding domain"/>
    <property type="match status" value="1"/>
</dbReference>
<feature type="binding site" evidence="10">
    <location>
        <begin position="215"/>
        <end position="216"/>
    </location>
    <ligand>
        <name>NAD(+)</name>
        <dbReference type="ChEBI" id="CHEBI:57540"/>
    </ligand>
</feature>
<dbReference type="EC" id="2.3.1.286" evidence="8"/>
<feature type="binding site" evidence="10">
    <location>
        <begin position="41"/>
        <end position="45"/>
    </location>
    <ligand>
        <name>NAD(+)</name>
        <dbReference type="ChEBI" id="CHEBI:57540"/>
    </ligand>
</feature>
<dbReference type="InterPro" id="IPR029035">
    <property type="entry name" value="DHS-like_NAD/FAD-binding_dom"/>
</dbReference>
<dbReference type="OrthoDB" id="420264at2759"/>
<reference evidence="15 16" key="1">
    <citation type="journal article" date="2012" name="Science">
        <title>The Paleozoic origin of enzymatic lignin decomposition reconstructed from 31 fungal genomes.</title>
        <authorList>
            <person name="Floudas D."/>
            <person name="Binder M."/>
            <person name="Riley R."/>
            <person name="Barry K."/>
            <person name="Blanchette R.A."/>
            <person name="Henrissat B."/>
            <person name="Martinez A.T."/>
            <person name="Otillar R."/>
            <person name="Spatafora J.W."/>
            <person name="Yadav J.S."/>
            <person name="Aerts A."/>
            <person name="Benoit I."/>
            <person name="Boyd A."/>
            <person name="Carlson A."/>
            <person name="Copeland A."/>
            <person name="Coutinho P.M."/>
            <person name="de Vries R.P."/>
            <person name="Ferreira P."/>
            <person name="Findley K."/>
            <person name="Foster B."/>
            <person name="Gaskell J."/>
            <person name="Glotzer D."/>
            <person name="Gorecki P."/>
            <person name="Heitman J."/>
            <person name="Hesse C."/>
            <person name="Hori C."/>
            <person name="Igarashi K."/>
            <person name="Jurgens J.A."/>
            <person name="Kallen N."/>
            <person name="Kersten P."/>
            <person name="Kohler A."/>
            <person name="Kuees U."/>
            <person name="Kumar T.K.A."/>
            <person name="Kuo A."/>
            <person name="LaButti K."/>
            <person name="Larrondo L.F."/>
            <person name="Lindquist E."/>
            <person name="Ling A."/>
            <person name="Lombard V."/>
            <person name="Lucas S."/>
            <person name="Lundell T."/>
            <person name="Martin R."/>
            <person name="McLaughlin D.J."/>
            <person name="Morgenstern I."/>
            <person name="Morin E."/>
            <person name="Murat C."/>
            <person name="Nagy L.G."/>
            <person name="Nolan M."/>
            <person name="Ohm R.A."/>
            <person name="Patyshakuliyeva A."/>
            <person name="Rokas A."/>
            <person name="Ruiz-Duenas F.J."/>
            <person name="Sabat G."/>
            <person name="Salamov A."/>
            <person name="Samejima M."/>
            <person name="Schmutz J."/>
            <person name="Slot J.C."/>
            <person name="St John F."/>
            <person name="Stenlid J."/>
            <person name="Sun H."/>
            <person name="Sun S."/>
            <person name="Syed K."/>
            <person name="Tsang A."/>
            <person name="Wiebenga A."/>
            <person name="Young D."/>
            <person name="Pisabarro A."/>
            <person name="Eastwood D.C."/>
            <person name="Martin F."/>
            <person name="Cullen D."/>
            <person name="Grigoriev I.V."/>
            <person name="Hibbett D.S."/>
        </authorList>
    </citation>
    <scope>NUCLEOTIDE SEQUENCE</scope>
    <source>
        <strain evidence="16">FP-58527</strain>
    </source>
</reference>
<sequence>MGAEQSKYEGQPDVLEARDLASVAKYMKSSQCKKVFTMLGAGISTSAGIPDFRSPETGLYANLARLNLPYPEAVFEINYFRDNPRAFYTLAHELLPGRFRPTQTHSFVRLLDDHKLLRTCFTQNIDTLERRAGVPGGKIVEAHGSFAGQHCIECRSEFDGDKMRHALKTGKIAKCPECEGLVKPDIVFFGESLPQLFHQSVPNLRNADLLFVIGTSLTVQPFASLASLVPAHCPRVLINLDLVGDFGSRPDDVVCLGKCDDVVRDLCKELGWADELEAAWKETEHSLVDFGQGDKTPERGPQSTEEAEEKQLEKDVEEITDKLRAVLGDAPDLEKKDDTCSLVAAGKEVPLIEPDGPQVIHNTTDHGEEKEGGAKEKL</sequence>
<dbReference type="EMBL" id="KE504124">
    <property type="protein sequence ID" value="EPT05265.1"/>
    <property type="molecule type" value="Genomic_DNA"/>
</dbReference>
<name>S8G4W0_FOMSC</name>
<feature type="binding site" evidence="10">
    <location>
        <begin position="239"/>
        <end position="241"/>
    </location>
    <ligand>
        <name>NAD(+)</name>
        <dbReference type="ChEBI" id="CHEBI:57540"/>
    </ligand>
</feature>
<feature type="compositionally biased region" description="Basic and acidic residues" evidence="13">
    <location>
        <begin position="363"/>
        <end position="378"/>
    </location>
</feature>
<keyword evidence="3 8" id="KW-0808">Transferase</keyword>
<evidence type="ECO:0000256" key="3">
    <source>
        <dbReference type="ARBA" id="ARBA00022679"/>
    </source>
</evidence>
<dbReference type="GO" id="GO:0070403">
    <property type="term" value="F:NAD+ binding"/>
    <property type="evidence" value="ECO:0007669"/>
    <property type="project" value="UniProtKB-UniRule"/>
</dbReference>
<dbReference type="PROSITE" id="PS50305">
    <property type="entry name" value="SIRTUIN"/>
    <property type="match status" value="1"/>
</dbReference>
<evidence type="ECO:0000256" key="6">
    <source>
        <dbReference type="ARBA" id="ARBA00023027"/>
    </source>
</evidence>
<comment type="similarity">
    <text evidence="2 8">Belongs to the sirtuin family. Class I subfamily.</text>
</comment>
<dbReference type="STRING" id="743788.S8G4W0"/>
<evidence type="ECO:0000256" key="12">
    <source>
        <dbReference type="PROSITE-ProRule" id="PRU00236"/>
    </source>
</evidence>
<comment type="cofactor">
    <cofactor evidence="11">
        <name>Zn(2+)</name>
        <dbReference type="ChEBI" id="CHEBI:29105"/>
    </cofactor>
    <text evidence="11">Binds 1 zinc ion per subunit.</text>
</comment>
<keyword evidence="5 8" id="KW-0862">Zinc</keyword>
<dbReference type="GO" id="GO:0005634">
    <property type="term" value="C:nucleus"/>
    <property type="evidence" value="ECO:0007669"/>
    <property type="project" value="TreeGrafter"/>
</dbReference>
<feature type="region of interest" description="Disordered" evidence="13">
    <location>
        <begin position="347"/>
        <end position="378"/>
    </location>
</feature>
<evidence type="ECO:0000256" key="5">
    <source>
        <dbReference type="ARBA" id="ARBA00022833"/>
    </source>
</evidence>
<dbReference type="GO" id="GO:0005739">
    <property type="term" value="C:mitochondrion"/>
    <property type="evidence" value="ECO:0007669"/>
    <property type="project" value="UniProtKB-SubCell"/>
</dbReference>
<feature type="binding site" evidence="10">
    <location>
        <begin position="51"/>
        <end position="53"/>
    </location>
    <ligand>
        <name>NAD(+)</name>
        <dbReference type="ChEBI" id="CHEBI:57540"/>
    </ligand>
</feature>
<dbReference type="Gene3D" id="3.40.50.1220">
    <property type="entry name" value="TPP-binding domain"/>
    <property type="match status" value="1"/>
</dbReference>
<dbReference type="FunCoup" id="S8G4W0">
    <property type="interactions" value="247"/>
</dbReference>
<dbReference type="Pfam" id="PF02146">
    <property type="entry name" value="SIR2"/>
    <property type="match status" value="1"/>
</dbReference>
<gene>
    <name evidence="15" type="ORF">FOMPIDRAFT_84244</name>
</gene>
<evidence type="ECO:0000256" key="13">
    <source>
        <dbReference type="SAM" id="MobiDB-lite"/>
    </source>
</evidence>
<keyword evidence="7" id="KW-0496">Mitochondrion</keyword>
<dbReference type="InterPro" id="IPR026590">
    <property type="entry name" value="Ssirtuin_cat_dom"/>
</dbReference>
<evidence type="ECO:0000256" key="9">
    <source>
        <dbReference type="PIRSR" id="PIRSR037938-1"/>
    </source>
</evidence>
<dbReference type="GO" id="GO:0017136">
    <property type="term" value="F:histone deacetylase activity, NAD-dependent"/>
    <property type="evidence" value="ECO:0007669"/>
    <property type="project" value="InterPro"/>
</dbReference>
<keyword evidence="6 8" id="KW-0520">NAD</keyword>
<dbReference type="InterPro" id="IPR003000">
    <property type="entry name" value="Sirtuin"/>
</dbReference>
<evidence type="ECO:0000256" key="2">
    <source>
        <dbReference type="ARBA" id="ARBA00006924"/>
    </source>
</evidence>
<dbReference type="InterPro" id="IPR050134">
    <property type="entry name" value="NAD-dep_sirtuin_deacylases"/>
</dbReference>
<dbReference type="InterPro" id="IPR017328">
    <property type="entry name" value="Sirtuin_class_I"/>
</dbReference>
<evidence type="ECO:0000256" key="11">
    <source>
        <dbReference type="PIRSR" id="PIRSR037938-3"/>
    </source>
</evidence>
<dbReference type="eggNOG" id="KOG2682">
    <property type="taxonomic scope" value="Eukaryota"/>
</dbReference>
<evidence type="ECO:0000313" key="15">
    <source>
        <dbReference type="EMBL" id="EPT05265.1"/>
    </source>
</evidence>